<dbReference type="CDD" id="cd04590">
    <property type="entry name" value="CBS_pair_CorC_HlyC_assoc"/>
    <property type="match status" value="1"/>
</dbReference>
<organism evidence="12 13">
    <name type="scientific">Bizionia sediminis</name>
    <dbReference type="NCBI Taxonomy" id="1737064"/>
    <lineage>
        <taxon>Bacteria</taxon>
        <taxon>Pseudomonadati</taxon>
        <taxon>Bacteroidota</taxon>
        <taxon>Flavobacteriia</taxon>
        <taxon>Flavobacteriales</taxon>
        <taxon>Flavobacteriaceae</taxon>
        <taxon>Bizionia</taxon>
    </lineage>
</organism>
<keyword evidence="3" id="KW-0677">Repeat</keyword>
<feature type="domain" description="CBS" evidence="10">
    <location>
        <begin position="285"/>
        <end position="342"/>
    </location>
</feature>
<proteinExistence type="predicted"/>
<dbReference type="RefSeq" id="WP_376895127.1">
    <property type="nucleotide sequence ID" value="NZ_JBHULS010000008.1"/>
</dbReference>
<feature type="transmembrane region" description="Helical" evidence="9">
    <location>
        <begin position="6"/>
        <end position="28"/>
    </location>
</feature>
<evidence type="ECO:0000259" key="10">
    <source>
        <dbReference type="PROSITE" id="PS51371"/>
    </source>
</evidence>
<evidence type="ECO:0000256" key="8">
    <source>
        <dbReference type="PROSITE-ProRule" id="PRU01193"/>
    </source>
</evidence>
<feature type="transmembrane region" description="Helical" evidence="9">
    <location>
        <begin position="57"/>
        <end position="77"/>
    </location>
</feature>
<keyword evidence="5 7" id="KW-0129">CBS domain</keyword>
<dbReference type="InterPro" id="IPR005170">
    <property type="entry name" value="Transptr-assoc_dom"/>
</dbReference>
<feature type="transmembrane region" description="Helical" evidence="9">
    <location>
        <begin position="137"/>
        <end position="155"/>
    </location>
</feature>
<dbReference type="Pfam" id="PF01595">
    <property type="entry name" value="CNNM"/>
    <property type="match status" value="1"/>
</dbReference>
<evidence type="ECO:0000256" key="5">
    <source>
        <dbReference type="ARBA" id="ARBA00023122"/>
    </source>
</evidence>
<evidence type="ECO:0000313" key="13">
    <source>
        <dbReference type="Proteomes" id="UP001597472"/>
    </source>
</evidence>
<keyword evidence="4 8" id="KW-1133">Transmembrane helix</keyword>
<dbReference type="Gene3D" id="3.30.465.10">
    <property type="match status" value="1"/>
</dbReference>
<dbReference type="Gene3D" id="3.10.580.10">
    <property type="entry name" value="CBS-domain"/>
    <property type="match status" value="1"/>
</dbReference>
<feature type="transmembrane region" description="Helical" evidence="9">
    <location>
        <begin position="97"/>
        <end position="125"/>
    </location>
</feature>
<dbReference type="InterPro" id="IPR036318">
    <property type="entry name" value="FAD-bd_PCMH-like_sf"/>
</dbReference>
<dbReference type="SMART" id="SM01091">
    <property type="entry name" value="CorC_HlyC"/>
    <property type="match status" value="1"/>
</dbReference>
<dbReference type="PROSITE" id="PS51371">
    <property type="entry name" value="CBS"/>
    <property type="match status" value="1"/>
</dbReference>
<feature type="domain" description="CNNM transmembrane" evidence="11">
    <location>
        <begin position="1"/>
        <end position="208"/>
    </location>
</feature>
<dbReference type="PANTHER" id="PTHR22777:SF17">
    <property type="entry name" value="UPF0053 PROTEIN SLL0260"/>
    <property type="match status" value="1"/>
</dbReference>
<dbReference type="SUPFAM" id="SSF56176">
    <property type="entry name" value="FAD-binding/transporter-associated domain-like"/>
    <property type="match status" value="1"/>
</dbReference>
<dbReference type="Pfam" id="PF00571">
    <property type="entry name" value="CBS"/>
    <property type="match status" value="1"/>
</dbReference>
<dbReference type="Proteomes" id="UP001597472">
    <property type="component" value="Unassembled WGS sequence"/>
</dbReference>
<evidence type="ECO:0000256" key="3">
    <source>
        <dbReference type="ARBA" id="ARBA00022737"/>
    </source>
</evidence>
<dbReference type="SUPFAM" id="SSF54631">
    <property type="entry name" value="CBS-domain pair"/>
    <property type="match status" value="1"/>
</dbReference>
<comment type="subcellular location">
    <subcellularLocation>
        <location evidence="1">Membrane</location>
        <topology evidence="1">Multi-pass membrane protein</topology>
    </subcellularLocation>
</comment>
<keyword evidence="13" id="KW-1185">Reference proteome</keyword>
<evidence type="ECO:0000256" key="2">
    <source>
        <dbReference type="ARBA" id="ARBA00022692"/>
    </source>
</evidence>
<gene>
    <name evidence="12" type="ORF">ACFSQP_12770</name>
</gene>
<dbReference type="InterPro" id="IPR046342">
    <property type="entry name" value="CBS_dom_sf"/>
</dbReference>
<evidence type="ECO:0000256" key="9">
    <source>
        <dbReference type="SAM" id="Phobius"/>
    </source>
</evidence>
<dbReference type="EMBL" id="JBHULS010000008">
    <property type="protein sequence ID" value="MFD2552686.1"/>
    <property type="molecule type" value="Genomic_DNA"/>
</dbReference>
<evidence type="ECO:0000256" key="4">
    <source>
        <dbReference type="ARBA" id="ARBA00022989"/>
    </source>
</evidence>
<comment type="caution">
    <text evidence="12">The sequence shown here is derived from an EMBL/GenBank/DDBJ whole genome shotgun (WGS) entry which is preliminary data.</text>
</comment>
<reference evidence="13" key="1">
    <citation type="journal article" date="2019" name="Int. J. Syst. Evol. Microbiol.">
        <title>The Global Catalogue of Microorganisms (GCM) 10K type strain sequencing project: providing services to taxonomists for standard genome sequencing and annotation.</title>
        <authorList>
            <consortium name="The Broad Institute Genomics Platform"/>
            <consortium name="The Broad Institute Genome Sequencing Center for Infectious Disease"/>
            <person name="Wu L."/>
            <person name="Ma J."/>
        </authorList>
    </citation>
    <scope>NUCLEOTIDE SEQUENCE [LARGE SCALE GENOMIC DNA]</scope>
    <source>
        <strain evidence="13">KCTC 42587</strain>
    </source>
</reference>
<evidence type="ECO:0000256" key="7">
    <source>
        <dbReference type="PROSITE-ProRule" id="PRU00703"/>
    </source>
</evidence>
<dbReference type="PANTHER" id="PTHR22777">
    <property type="entry name" value="HEMOLYSIN-RELATED"/>
    <property type="match status" value="1"/>
</dbReference>
<dbReference type="InterPro" id="IPR016169">
    <property type="entry name" value="FAD-bd_PCMH_sub2"/>
</dbReference>
<accession>A0ABW5KV81</accession>
<dbReference type="InterPro" id="IPR002550">
    <property type="entry name" value="CNNM"/>
</dbReference>
<protein>
    <submittedName>
        <fullName evidence="12">Hemolysin family protein</fullName>
    </submittedName>
</protein>
<keyword evidence="2 8" id="KW-0812">Transmembrane</keyword>
<name>A0ABW5KV81_9FLAO</name>
<keyword evidence="6 8" id="KW-0472">Membrane</keyword>
<evidence type="ECO:0000259" key="11">
    <source>
        <dbReference type="PROSITE" id="PS51846"/>
    </source>
</evidence>
<evidence type="ECO:0000313" key="12">
    <source>
        <dbReference type="EMBL" id="MFD2552686.1"/>
    </source>
</evidence>
<evidence type="ECO:0000256" key="1">
    <source>
        <dbReference type="ARBA" id="ARBA00004141"/>
    </source>
</evidence>
<dbReference type="PROSITE" id="PS51846">
    <property type="entry name" value="CNNM"/>
    <property type="match status" value="1"/>
</dbReference>
<dbReference type="InterPro" id="IPR044751">
    <property type="entry name" value="Ion_transp-like_CBS"/>
</dbReference>
<dbReference type="InterPro" id="IPR000644">
    <property type="entry name" value="CBS_dom"/>
</dbReference>
<sequence>MSSDVIIIMASLLLSAFFSGMEIAYVSSNKIHIEIEKKQGGVLAKILGKLTAKPSKFIATMLIGNNIALVIYGFFMGDLLVAWFQDIIANTESNVGLLTYLFVNFSLLTQTVISTLIILITAEFLPKVFFQIYANSLLKILAGPAYFFYLLFSWISDCVIWITDVILKKFFKTEGDQVQLAFTKIELGHYISEQMESAQPTDEVDTEIQIFQNALEFSEVKAREVMVPRTELIAVDVTESLKTINAKFTDTGISKILVYKDNIDDILGYAHSFELFKKPKSLKSILTPVEFVPETMLIKDVLNALIKKRRSIAVVLDEYGGTSGIMTVEDIVEELFGEIEDEHDTVVLIEEKQDSNTFILSARLEVDYLNETYKLNLPESENYETLGGLIVALTEGIPERGEVVETNGFQFTVLEVSTTKIDLVQLKILEED</sequence>
<evidence type="ECO:0000256" key="6">
    <source>
        <dbReference type="ARBA" id="ARBA00023136"/>
    </source>
</evidence>
<dbReference type="Pfam" id="PF03471">
    <property type="entry name" value="CorC_HlyC"/>
    <property type="match status" value="1"/>
</dbReference>